<evidence type="ECO:0000256" key="3">
    <source>
        <dbReference type="ARBA" id="ARBA00022617"/>
    </source>
</evidence>
<comment type="cofactor">
    <cofactor evidence="1 8">
        <name>heme</name>
        <dbReference type="ChEBI" id="CHEBI:30413"/>
    </cofactor>
</comment>
<dbReference type="GO" id="GO:0004497">
    <property type="term" value="F:monooxygenase activity"/>
    <property type="evidence" value="ECO:0007669"/>
    <property type="project" value="UniProtKB-KW"/>
</dbReference>
<evidence type="ECO:0000256" key="1">
    <source>
        <dbReference type="ARBA" id="ARBA00001971"/>
    </source>
</evidence>
<keyword evidence="10" id="KW-0472">Membrane</keyword>
<keyword evidence="3 8" id="KW-0349">Heme</keyword>
<evidence type="ECO:0000256" key="4">
    <source>
        <dbReference type="ARBA" id="ARBA00022723"/>
    </source>
</evidence>
<evidence type="ECO:0008006" key="13">
    <source>
        <dbReference type="Google" id="ProtNLM"/>
    </source>
</evidence>
<dbReference type="PANTHER" id="PTHR24305:SF157">
    <property type="entry name" value="N-ACETYLTRYPTOPHAN 6-HYDROXYLASE IVOC-RELATED"/>
    <property type="match status" value="1"/>
</dbReference>
<evidence type="ECO:0000256" key="6">
    <source>
        <dbReference type="ARBA" id="ARBA00023004"/>
    </source>
</evidence>
<dbReference type="SUPFAM" id="SSF48264">
    <property type="entry name" value="Cytochrome P450"/>
    <property type="match status" value="1"/>
</dbReference>
<evidence type="ECO:0000256" key="9">
    <source>
        <dbReference type="RuleBase" id="RU000461"/>
    </source>
</evidence>
<dbReference type="GO" id="GO:0020037">
    <property type="term" value="F:heme binding"/>
    <property type="evidence" value="ECO:0007669"/>
    <property type="project" value="InterPro"/>
</dbReference>
<keyword evidence="12" id="KW-1185">Reference proteome</keyword>
<dbReference type="PRINTS" id="PR00463">
    <property type="entry name" value="EP450I"/>
</dbReference>
<dbReference type="PROSITE" id="PS00086">
    <property type="entry name" value="CYTOCHROME_P450"/>
    <property type="match status" value="1"/>
</dbReference>
<evidence type="ECO:0000256" key="8">
    <source>
        <dbReference type="PIRSR" id="PIRSR602401-1"/>
    </source>
</evidence>
<evidence type="ECO:0000256" key="2">
    <source>
        <dbReference type="ARBA" id="ARBA00010617"/>
    </source>
</evidence>
<feature type="transmembrane region" description="Helical" evidence="10">
    <location>
        <begin position="12"/>
        <end position="30"/>
    </location>
</feature>
<dbReference type="InParanoid" id="A0A423XC62"/>
<dbReference type="GO" id="GO:0016705">
    <property type="term" value="F:oxidoreductase activity, acting on paired donors, with incorporation or reduction of molecular oxygen"/>
    <property type="evidence" value="ECO:0007669"/>
    <property type="project" value="InterPro"/>
</dbReference>
<dbReference type="GO" id="GO:0005506">
    <property type="term" value="F:iron ion binding"/>
    <property type="evidence" value="ECO:0007669"/>
    <property type="project" value="InterPro"/>
</dbReference>
<evidence type="ECO:0000256" key="7">
    <source>
        <dbReference type="ARBA" id="ARBA00023033"/>
    </source>
</evidence>
<keyword evidence="5 9" id="KW-0560">Oxidoreductase</keyword>
<reference evidence="11 12" key="1">
    <citation type="submission" date="2015-09" db="EMBL/GenBank/DDBJ databases">
        <title>Host preference determinants of Valsa canker pathogens revealed by comparative genomics.</title>
        <authorList>
            <person name="Yin Z."/>
            <person name="Huang L."/>
        </authorList>
    </citation>
    <scope>NUCLEOTIDE SEQUENCE [LARGE SCALE GENOMIC DNA]</scope>
    <source>
        <strain evidence="11 12">SXYLt</strain>
    </source>
</reference>
<evidence type="ECO:0000256" key="5">
    <source>
        <dbReference type="ARBA" id="ARBA00023002"/>
    </source>
</evidence>
<keyword evidence="7 9" id="KW-0503">Monooxygenase</keyword>
<comment type="caution">
    <text evidence="11">The sequence shown here is derived from an EMBL/GenBank/DDBJ whole genome shotgun (WGS) entry which is preliminary data.</text>
</comment>
<accession>A0A423XC62</accession>
<keyword evidence="10" id="KW-0812">Transmembrane</keyword>
<dbReference type="AlphaFoldDB" id="A0A423XC62"/>
<dbReference type="CDD" id="cd11062">
    <property type="entry name" value="CYP58-like"/>
    <property type="match status" value="1"/>
</dbReference>
<dbReference type="Gene3D" id="1.10.630.10">
    <property type="entry name" value="Cytochrome P450"/>
    <property type="match status" value="1"/>
</dbReference>
<sequence length="515" mass="57431">MGILEYVNWQTIATSILVYFASLVFYRLYLHPLARFPGPKLAAITRYYEGYYDIARNGEYTFRIAEMHKQYGMPTSRGVTKRASPIVRISPYELHVSDPSYYEKLYCQDGRWNKYDWAYDAFGAPMSAICSVDHDLHKRRRAPLNPFFSRANVARRQSMIQGLAGKLCDRLDGSRGSTVNISTAISAFTRDVATQFVLGKNHHNLDNEDFGADITNVLQSSGAIWRTTKHVRFLGPLMKALPMDWIEKTADAGTKAFFGFLKTTKDIVSSHTPPSTTAKSADDTQPETIVHAILDSNLPPPEKTVGRINDEVGTITGAAFETAAQSIRTVLYHLYSDQEPMARLRAELAGAPRGEDGEVPVAALEQLPFLSGAVREGLRLSPGLATRLARVAPDRDLFYGQWRIPAGTPVGMTVLHMHHDEGLYPEPRKFIPERWIGQARASDKTFAPFSRGTRSCLGMYLAWAEMYIVVARLVQRFDMELQGAGPKDVECVSDQFIIGTADSSGIKAVVTRYEG</sequence>
<proteinExistence type="inferred from homology"/>
<evidence type="ECO:0000256" key="10">
    <source>
        <dbReference type="SAM" id="Phobius"/>
    </source>
</evidence>
<dbReference type="InterPro" id="IPR002401">
    <property type="entry name" value="Cyt_P450_E_grp-I"/>
</dbReference>
<comment type="similarity">
    <text evidence="2 9">Belongs to the cytochrome P450 family.</text>
</comment>
<evidence type="ECO:0000313" key="11">
    <source>
        <dbReference type="EMBL" id="ROW13533.1"/>
    </source>
</evidence>
<dbReference type="InterPro" id="IPR050121">
    <property type="entry name" value="Cytochrome_P450_monoxygenase"/>
</dbReference>
<keyword evidence="4 8" id="KW-0479">Metal-binding</keyword>
<dbReference type="InterPro" id="IPR001128">
    <property type="entry name" value="Cyt_P450"/>
</dbReference>
<dbReference type="OrthoDB" id="3945418at2759"/>
<dbReference type="Pfam" id="PF00067">
    <property type="entry name" value="p450"/>
    <property type="match status" value="1"/>
</dbReference>
<dbReference type="STRING" id="1230097.A0A423XC62"/>
<dbReference type="PRINTS" id="PR00385">
    <property type="entry name" value="P450"/>
</dbReference>
<keyword evidence="10" id="KW-1133">Transmembrane helix</keyword>
<organism evidence="11 12">
    <name type="scientific">Cytospora leucostoma</name>
    <dbReference type="NCBI Taxonomy" id="1230097"/>
    <lineage>
        <taxon>Eukaryota</taxon>
        <taxon>Fungi</taxon>
        <taxon>Dikarya</taxon>
        <taxon>Ascomycota</taxon>
        <taxon>Pezizomycotina</taxon>
        <taxon>Sordariomycetes</taxon>
        <taxon>Sordariomycetidae</taxon>
        <taxon>Diaporthales</taxon>
        <taxon>Cytosporaceae</taxon>
        <taxon>Cytospora</taxon>
    </lineage>
</organism>
<dbReference type="EMBL" id="LKEB01000019">
    <property type="protein sequence ID" value="ROW13533.1"/>
    <property type="molecule type" value="Genomic_DNA"/>
</dbReference>
<protein>
    <recommendedName>
        <fullName evidence="13">Trichodiene oxygenase</fullName>
    </recommendedName>
</protein>
<dbReference type="InterPro" id="IPR036396">
    <property type="entry name" value="Cyt_P450_sf"/>
</dbReference>
<feature type="binding site" description="axial binding residue" evidence="8">
    <location>
        <position position="456"/>
    </location>
    <ligand>
        <name>heme</name>
        <dbReference type="ChEBI" id="CHEBI:30413"/>
    </ligand>
    <ligandPart>
        <name>Fe</name>
        <dbReference type="ChEBI" id="CHEBI:18248"/>
    </ligandPart>
</feature>
<keyword evidence="6 8" id="KW-0408">Iron</keyword>
<gene>
    <name evidence="11" type="ORF">VPNG_04472</name>
</gene>
<evidence type="ECO:0000313" key="12">
    <source>
        <dbReference type="Proteomes" id="UP000285146"/>
    </source>
</evidence>
<dbReference type="PANTHER" id="PTHR24305">
    <property type="entry name" value="CYTOCHROME P450"/>
    <property type="match status" value="1"/>
</dbReference>
<dbReference type="Proteomes" id="UP000285146">
    <property type="component" value="Unassembled WGS sequence"/>
</dbReference>
<dbReference type="InterPro" id="IPR017972">
    <property type="entry name" value="Cyt_P450_CS"/>
</dbReference>
<name>A0A423XC62_9PEZI</name>